<reference evidence="1" key="1">
    <citation type="journal article" date="1997" name="Nucleic Acids Res.">
        <title>tRNAscan-SE: a program for improved detection of transfer RNA genes in genomic sequence.</title>
        <authorList>
            <person name="Lowe T.M."/>
            <person name="Eddy S.R."/>
        </authorList>
    </citation>
    <scope>NUCLEOTIDE SEQUENCE [LARGE SCALE GENOMIC DNA]</scope>
    <source>
        <strain evidence="1">r\B97-61/B2</strain>
    </source>
</reference>
<dbReference type="KEGG" id="tcc:108663710"/>
<dbReference type="AlphaFoldDB" id="A0AB32X331"/>
<accession>A0AB32X331</accession>
<evidence type="ECO:0000313" key="2">
    <source>
        <dbReference type="RefSeq" id="XP_017984509.1"/>
    </source>
</evidence>
<dbReference type="SUPFAM" id="SSF117281">
    <property type="entry name" value="Kelch motif"/>
    <property type="match status" value="1"/>
</dbReference>
<dbReference type="InterPro" id="IPR015915">
    <property type="entry name" value="Kelch-typ_b-propeller"/>
</dbReference>
<dbReference type="InterPro" id="IPR006652">
    <property type="entry name" value="Kelch_1"/>
</dbReference>
<evidence type="ECO:0000313" key="1">
    <source>
        <dbReference type="Proteomes" id="UP000694886"/>
    </source>
</evidence>
<dbReference type="GeneID" id="108663710"/>
<protein>
    <submittedName>
        <fullName evidence="2">Uncharacterized protein LOC108663710 isoform X1</fullName>
    </submittedName>
</protein>
<gene>
    <name evidence="2" type="primary">LOC108663710</name>
</gene>
<sequence length="310" mass="34778">MAEKREDIERSIYIHVCRNLDAGSQSNAWYVINQRPEGAEIYPVFDDIPQLYPGGALADTNCEVVDSNLYVIGGWDSVKHTYTNVVRCLDTRNPSNGWKTCLTLPFACCGAFSAVCGEWMYVIGGDYQGYPIRSSRLPWGLVFNLDCKLEKLYTLRAPGVGEFPDASAAFLGGLLVFIPNENALYIHNPVHRKWEVYKSNDVIVEDEDDWDFCVVSGGILYSYNMEDGKLFAYDLIQRQRLTPIKVPDSLKIPDDCIPGGTPSLVSVANSKLCFIWGESTSRTHMCLCYTKFLVCHGDSPHIIIEDQLNS</sequence>
<dbReference type="Pfam" id="PF01344">
    <property type="entry name" value="Kelch_1"/>
    <property type="match status" value="1"/>
</dbReference>
<organism evidence="1 2">
    <name type="scientific">Theobroma cacao</name>
    <name type="common">Cacao</name>
    <name type="synonym">Cocoa</name>
    <dbReference type="NCBI Taxonomy" id="3641"/>
    <lineage>
        <taxon>Eukaryota</taxon>
        <taxon>Viridiplantae</taxon>
        <taxon>Streptophyta</taxon>
        <taxon>Embryophyta</taxon>
        <taxon>Tracheophyta</taxon>
        <taxon>Spermatophyta</taxon>
        <taxon>Magnoliopsida</taxon>
        <taxon>eudicotyledons</taxon>
        <taxon>Gunneridae</taxon>
        <taxon>Pentapetalae</taxon>
        <taxon>rosids</taxon>
        <taxon>malvids</taxon>
        <taxon>Malvales</taxon>
        <taxon>Malvaceae</taxon>
        <taxon>Byttnerioideae</taxon>
        <taxon>Theobroma</taxon>
    </lineage>
</organism>
<name>A0AB32X331_THECC</name>
<dbReference type="Gramene" id="Tc10v2_t008070.1">
    <property type="protein sequence ID" value="Tc10v2_p008070.1"/>
    <property type="gene ID" value="Tc10v2_g008070"/>
</dbReference>
<reference evidence="2" key="2">
    <citation type="submission" date="2025-08" db="UniProtKB">
        <authorList>
            <consortium name="RefSeq"/>
        </authorList>
    </citation>
    <scope>IDENTIFICATION</scope>
</reference>
<proteinExistence type="predicted"/>
<dbReference type="RefSeq" id="XP_017984509.1">
    <property type="nucleotide sequence ID" value="XM_018129020.1"/>
</dbReference>
<dbReference type="Gene3D" id="2.120.10.80">
    <property type="entry name" value="Kelch-type beta propeller"/>
    <property type="match status" value="1"/>
</dbReference>
<dbReference type="Proteomes" id="UP000694886">
    <property type="component" value="Chromosome 10"/>
</dbReference>